<dbReference type="SUPFAM" id="SSF54637">
    <property type="entry name" value="Thioesterase/thiol ester dehydrase-isomerase"/>
    <property type="match status" value="1"/>
</dbReference>
<dbReference type="STRING" id="796604.A0A2X0PBU2"/>
<dbReference type="Gene3D" id="3.10.129.10">
    <property type="entry name" value="Hotdog Thioesterase"/>
    <property type="match status" value="1"/>
</dbReference>
<dbReference type="CDD" id="cd03443">
    <property type="entry name" value="PaaI_thioesterase"/>
    <property type="match status" value="1"/>
</dbReference>
<dbReference type="InterPro" id="IPR029069">
    <property type="entry name" value="HotDog_dom_sf"/>
</dbReference>
<dbReference type="Pfam" id="PF03061">
    <property type="entry name" value="4HBT"/>
    <property type="match status" value="1"/>
</dbReference>
<proteinExistence type="inferred from homology"/>
<dbReference type="AlphaFoldDB" id="A0A2X0PBU2"/>
<evidence type="ECO:0000259" key="3">
    <source>
        <dbReference type="Pfam" id="PF03061"/>
    </source>
</evidence>
<dbReference type="EMBL" id="FQNC01000046">
    <property type="protein sequence ID" value="SGY69590.1"/>
    <property type="molecule type" value="Genomic_DNA"/>
</dbReference>
<accession>A0A2X0PBU2</accession>
<sequence length="194" mass="20439">MTSSSSSSTSATQAKVLSIIRQRCETVLQAGTSEPGFGWQQAASCRLGDVQVSGVDLAEDDEEDTAPRKGAQALTTVELEVDDGMCNLSGNAHGGFLAWLIDHCSSLSLIALAGHGRWATSGVSTNLTVNYISAAPSGTPLKVVTRVLQQSKTSSLLETRVEHAETGRLIAFGTHVKQDTPSLMIKWPKGAAKL</sequence>
<dbReference type="InterPro" id="IPR039298">
    <property type="entry name" value="ACOT13"/>
</dbReference>
<dbReference type="InterPro" id="IPR003736">
    <property type="entry name" value="PAAI_dom"/>
</dbReference>
<reference evidence="4 5" key="1">
    <citation type="submission" date="2016-11" db="EMBL/GenBank/DDBJ databases">
        <authorList>
            <person name="Jaros S."/>
            <person name="Januszkiewicz K."/>
            <person name="Wedrychowicz H."/>
        </authorList>
    </citation>
    <scope>NUCLEOTIDE SEQUENCE [LARGE SCALE GENOMIC DNA]</scope>
</reference>
<evidence type="ECO:0000313" key="4">
    <source>
        <dbReference type="EMBL" id="SGY69590.1"/>
    </source>
</evidence>
<dbReference type="InterPro" id="IPR006683">
    <property type="entry name" value="Thioestr_dom"/>
</dbReference>
<dbReference type="GO" id="GO:0047617">
    <property type="term" value="F:fatty acyl-CoA hydrolase activity"/>
    <property type="evidence" value="ECO:0007669"/>
    <property type="project" value="InterPro"/>
</dbReference>
<keyword evidence="5" id="KW-1185">Reference proteome</keyword>
<feature type="domain" description="Thioesterase" evidence="3">
    <location>
        <begin position="90"/>
        <end position="167"/>
    </location>
</feature>
<dbReference type="PANTHER" id="PTHR21660">
    <property type="entry name" value="THIOESTERASE SUPERFAMILY MEMBER-RELATED"/>
    <property type="match status" value="1"/>
</dbReference>
<evidence type="ECO:0000256" key="2">
    <source>
        <dbReference type="ARBA" id="ARBA00022801"/>
    </source>
</evidence>
<name>A0A2X0PBU2_9BASI</name>
<dbReference type="Proteomes" id="UP000249464">
    <property type="component" value="Unassembled WGS sequence"/>
</dbReference>
<organism evidence="4 5">
    <name type="scientific">Microbotryum silenes-dioicae</name>
    <dbReference type="NCBI Taxonomy" id="796604"/>
    <lineage>
        <taxon>Eukaryota</taxon>
        <taxon>Fungi</taxon>
        <taxon>Dikarya</taxon>
        <taxon>Basidiomycota</taxon>
        <taxon>Pucciniomycotina</taxon>
        <taxon>Microbotryomycetes</taxon>
        <taxon>Microbotryales</taxon>
        <taxon>Microbotryaceae</taxon>
        <taxon>Microbotryum</taxon>
    </lineage>
</organism>
<dbReference type="NCBIfam" id="TIGR00369">
    <property type="entry name" value="unchar_dom_1"/>
    <property type="match status" value="1"/>
</dbReference>
<evidence type="ECO:0000256" key="1">
    <source>
        <dbReference type="ARBA" id="ARBA00008324"/>
    </source>
</evidence>
<dbReference type="PANTHER" id="PTHR21660:SF1">
    <property type="entry name" value="ACYL-COENZYME A THIOESTERASE 13"/>
    <property type="match status" value="1"/>
</dbReference>
<keyword evidence="2" id="KW-0378">Hydrolase</keyword>
<gene>
    <name evidence="4" type="primary">BQ5605_C004g03035</name>
    <name evidence="4" type="ORF">BQ5605_C004G03035</name>
</gene>
<comment type="similarity">
    <text evidence="1">Belongs to the thioesterase PaaI family.</text>
</comment>
<protein>
    <submittedName>
        <fullName evidence="4">BQ5605_C004g03035 protein</fullName>
    </submittedName>
</protein>
<evidence type="ECO:0000313" key="5">
    <source>
        <dbReference type="Proteomes" id="UP000249464"/>
    </source>
</evidence>